<proteinExistence type="predicted"/>
<dbReference type="AlphaFoldDB" id="A0A1C3X064"/>
<dbReference type="EMBL" id="FMAH01000049">
    <property type="protein sequence ID" value="SCB45516.1"/>
    <property type="molecule type" value="Genomic_DNA"/>
</dbReference>
<dbReference type="OrthoDB" id="9816064at2"/>
<keyword evidence="2" id="KW-1185">Reference proteome</keyword>
<dbReference type="STRING" id="411945.GA0061102_104914"/>
<keyword evidence="1" id="KW-0413">Isomerase</keyword>
<dbReference type="Proteomes" id="UP000199435">
    <property type="component" value="Unassembled WGS sequence"/>
</dbReference>
<dbReference type="InterPro" id="IPR053714">
    <property type="entry name" value="Iso_Racemase_Enz_sf"/>
</dbReference>
<name>A0A1C3X064_9HYPH</name>
<dbReference type="GO" id="GO:0016853">
    <property type="term" value="F:isomerase activity"/>
    <property type="evidence" value="ECO:0007669"/>
    <property type="project" value="UniProtKB-KW"/>
</dbReference>
<dbReference type="PANTHER" id="PTHR40267:SF1">
    <property type="entry name" value="BLR3294 PROTEIN"/>
    <property type="match status" value="1"/>
</dbReference>
<sequence length="267" mass="28881">MTNTTTQSTTIWSEIDYQTDAGLGAIAQIGMIVLDNDQTLSHEARQMLTIPGIALYESRLSTARQDAPISAGLLHDTFNGLEGALVQVNARFPSKVIALGCTSAAMTIGAEELERRVHKASPSAQVTDPFTGILAALRTLGARRIGYVSPYPRDVAEDMVRKIEKEGFVVPVAKGFHHEGSFIRHDAPFISPESTANAVRAVVNEGDVDAVVVSCTQMRAAVAIDKLEQEIGKPVITSNQALCWHALRLAGYKQPVVGWGKLFERDI</sequence>
<protein>
    <submittedName>
        <fullName evidence="1">Maleate isomerase</fullName>
    </submittedName>
</protein>
<gene>
    <name evidence="1" type="ORF">GA0061102_104914</name>
</gene>
<dbReference type="InterPro" id="IPR026286">
    <property type="entry name" value="MaiA/AMDase"/>
</dbReference>
<dbReference type="Pfam" id="PF17645">
    <property type="entry name" value="Amdase"/>
    <property type="match status" value="1"/>
</dbReference>
<evidence type="ECO:0000313" key="1">
    <source>
        <dbReference type="EMBL" id="SCB45516.1"/>
    </source>
</evidence>
<accession>A0A1C3X064</accession>
<dbReference type="PIRSF" id="PIRSF015736">
    <property type="entry name" value="MI"/>
    <property type="match status" value="1"/>
</dbReference>
<reference evidence="2" key="1">
    <citation type="submission" date="2016-08" db="EMBL/GenBank/DDBJ databases">
        <authorList>
            <person name="Varghese N."/>
            <person name="Submissions Spin"/>
        </authorList>
    </citation>
    <scope>NUCLEOTIDE SEQUENCE [LARGE SCALE GENOMIC DNA]</scope>
    <source>
        <strain evidence="2">HAMBI 2971</strain>
    </source>
</reference>
<evidence type="ECO:0000313" key="2">
    <source>
        <dbReference type="Proteomes" id="UP000199435"/>
    </source>
</evidence>
<dbReference type="Gene3D" id="3.40.50.12500">
    <property type="match status" value="1"/>
</dbReference>
<organism evidence="1 2">
    <name type="scientific">Rhizobium miluonense</name>
    <dbReference type="NCBI Taxonomy" id="411945"/>
    <lineage>
        <taxon>Bacteria</taxon>
        <taxon>Pseudomonadati</taxon>
        <taxon>Pseudomonadota</taxon>
        <taxon>Alphaproteobacteria</taxon>
        <taxon>Hyphomicrobiales</taxon>
        <taxon>Rhizobiaceae</taxon>
        <taxon>Rhizobium/Agrobacterium group</taxon>
        <taxon>Rhizobium</taxon>
    </lineage>
</organism>
<dbReference type="PANTHER" id="PTHR40267">
    <property type="entry name" value="BLR3294 PROTEIN"/>
    <property type="match status" value="1"/>
</dbReference>
<dbReference type="RefSeq" id="WP_092855231.1">
    <property type="nucleotide sequence ID" value="NZ_FMAH01000049.1"/>
</dbReference>